<evidence type="ECO:0000313" key="4">
    <source>
        <dbReference type="EMBL" id="RDY32498.1"/>
    </source>
</evidence>
<dbReference type="EMBL" id="QICS01000002">
    <property type="protein sequence ID" value="PXV93537.1"/>
    <property type="molecule type" value="Genomic_DNA"/>
</dbReference>
<reference evidence="4 5" key="1">
    <citation type="journal article" date="2017" name="Genome Announc.">
        <title>Draft Genome Sequence of a Sporulating and Motile Strain of Lachnotalea glycerini Isolated from Water in Quebec City, Canada.</title>
        <authorList>
            <person name="Maheux A.F."/>
            <person name="Boudreau D.K."/>
            <person name="Berube E."/>
            <person name="Boissinot M."/>
            <person name="Raymond F."/>
            <person name="Brodeur S."/>
            <person name="Corbeil J."/>
            <person name="Isabel S."/>
            <person name="Omar R.F."/>
            <person name="Bergeron M.G."/>
        </authorList>
    </citation>
    <scope>NUCLEOTIDE SEQUENCE [LARGE SCALE GENOMIC DNA]</scope>
    <source>
        <strain evidence="4 5">CCRI-19302</strain>
    </source>
</reference>
<dbReference type="Proteomes" id="UP000216411">
    <property type="component" value="Unassembled WGS sequence"/>
</dbReference>
<accession>A0A255I6J0</accession>
<dbReference type="Gene3D" id="3.30.1490.480">
    <property type="entry name" value="Endolytic murein transglycosylase"/>
    <property type="match status" value="1"/>
</dbReference>
<organism evidence="4 5">
    <name type="scientific">Lachnotalea glycerini</name>
    <dbReference type="NCBI Taxonomy" id="1763509"/>
    <lineage>
        <taxon>Bacteria</taxon>
        <taxon>Bacillati</taxon>
        <taxon>Bacillota</taxon>
        <taxon>Clostridia</taxon>
        <taxon>Lachnospirales</taxon>
        <taxon>Lachnospiraceae</taxon>
        <taxon>Lachnotalea</taxon>
    </lineage>
</organism>
<dbReference type="AlphaFoldDB" id="A0A255I6J0"/>
<protein>
    <submittedName>
        <fullName evidence="3">YceG-like family protein</fullName>
    </submittedName>
</protein>
<name>A0A255I6J0_9FIRM</name>
<proteinExistence type="predicted"/>
<feature type="region of interest" description="Disordered" evidence="1">
    <location>
        <begin position="73"/>
        <end position="115"/>
    </location>
</feature>
<evidence type="ECO:0000313" key="3">
    <source>
        <dbReference type="EMBL" id="PXV93537.1"/>
    </source>
</evidence>
<feature type="compositionally biased region" description="Low complexity" evidence="1">
    <location>
        <begin position="94"/>
        <end position="107"/>
    </location>
</feature>
<comment type="caution">
    <text evidence="4">The sequence shown here is derived from an EMBL/GenBank/DDBJ whole genome shotgun (WGS) entry which is preliminary data.</text>
</comment>
<reference evidence="3 6" key="2">
    <citation type="submission" date="2018-05" db="EMBL/GenBank/DDBJ databases">
        <title>Genomic Encyclopedia of Type Strains, Phase IV (KMG-IV): sequencing the most valuable type-strain genomes for metagenomic binning, comparative biology and taxonomic classification.</title>
        <authorList>
            <person name="Goeker M."/>
        </authorList>
    </citation>
    <scope>NUCLEOTIDE SEQUENCE [LARGE SCALE GENOMIC DNA]</scope>
    <source>
        <strain evidence="3 6">DSM 28816</strain>
    </source>
</reference>
<feature type="transmembrane region" description="Helical" evidence="2">
    <location>
        <begin position="6"/>
        <end position="23"/>
    </location>
</feature>
<dbReference type="OrthoDB" id="9792479at2"/>
<reference evidence="4" key="3">
    <citation type="submission" date="2018-07" db="EMBL/GenBank/DDBJ databases">
        <authorList>
            <person name="Quirk P.G."/>
            <person name="Krulwich T.A."/>
        </authorList>
    </citation>
    <scope>NUCLEOTIDE SEQUENCE</scope>
    <source>
        <strain evidence="4">CCRI-19302</strain>
    </source>
</reference>
<evidence type="ECO:0000313" key="5">
    <source>
        <dbReference type="Proteomes" id="UP000216411"/>
    </source>
</evidence>
<keyword evidence="2" id="KW-0812">Transmembrane</keyword>
<keyword evidence="2" id="KW-0472">Membrane</keyword>
<dbReference type="EMBL" id="NOKA02000003">
    <property type="protein sequence ID" value="RDY32498.1"/>
    <property type="molecule type" value="Genomic_DNA"/>
</dbReference>
<gene>
    <name evidence="3" type="ORF">C8E03_102305</name>
    <name evidence="4" type="ORF">CG710_003450</name>
</gene>
<sequence>MKLKYYLRGIGIGVVVTAILFMISSGSENDKITDTQILQRAQELGMVTQEDYDSVNKDLSDSKTSIDDLKSKLENADEASEEQSDTDNNKEAATETAATDTDSNNTTVQETEIAGSTSEFTTVTFNISPGMGSESVANLLQDKGIIADAKDFNNYIVDSGDSNNLQVGEYEVKTGESYDTILGKITGR</sequence>
<evidence type="ECO:0000256" key="1">
    <source>
        <dbReference type="SAM" id="MobiDB-lite"/>
    </source>
</evidence>
<keyword evidence="2" id="KW-1133">Transmembrane helix</keyword>
<dbReference type="Proteomes" id="UP000247523">
    <property type="component" value="Unassembled WGS sequence"/>
</dbReference>
<feature type="compositionally biased region" description="Acidic residues" evidence="1">
    <location>
        <begin position="76"/>
        <end position="85"/>
    </location>
</feature>
<dbReference type="RefSeq" id="WP_094379634.1">
    <property type="nucleotide sequence ID" value="NZ_NOKA02000003.1"/>
</dbReference>
<evidence type="ECO:0000256" key="2">
    <source>
        <dbReference type="SAM" id="Phobius"/>
    </source>
</evidence>
<keyword evidence="5" id="KW-1185">Reference proteome</keyword>
<evidence type="ECO:0000313" key="6">
    <source>
        <dbReference type="Proteomes" id="UP000247523"/>
    </source>
</evidence>